<dbReference type="RefSeq" id="XP_024581155.1">
    <property type="nucleotide sequence ID" value="XM_024730927.1"/>
</dbReference>
<proteinExistence type="predicted"/>
<evidence type="ECO:0000313" key="4">
    <source>
        <dbReference type="Proteomes" id="UP000054928"/>
    </source>
</evidence>
<evidence type="ECO:0000313" key="3">
    <source>
        <dbReference type="EMBL" id="CEG44786.1"/>
    </source>
</evidence>
<keyword evidence="4" id="KW-1185">Reference proteome</keyword>
<organism evidence="3 4">
    <name type="scientific">Plasmopara halstedii</name>
    <name type="common">Downy mildew of sunflower</name>
    <dbReference type="NCBI Taxonomy" id="4781"/>
    <lineage>
        <taxon>Eukaryota</taxon>
        <taxon>Sar</taxon>
        <taxon>Stramenopiles</taxon>
        <taxon>Oomycota</taxon>
        <taxon>Peronosporomycetes</taxon>
        <taxon>Peronosporales</taxon>
        <taxon>Peronosporaceae</taxon>
        <taxon>Plasmopara</taxon>
    </lineage>
</organism>
<reference evidence="4" key="1">
    <citation type="submission" date="2014-09" db="EMBL/GenBank/DDBJ databases">
        <authorList>
            <person name="Sharma Rahul"/>
            <person name="Thines Marco"/>
        </authorList>
    </citation>
    <scope>NUCLEOTIDE SEQUENCE [LARGE SCALE GENOMIC DNA]</scope>
</reference>
<evidence type="ECO:0008006" key="5">
    <source>
        <dbReference type="Google" id="ProtNLM"/>
    </source>
</evidence>
<feature type="region of interest" description="Disordered" evidence="1">
    <location>
        <begin position="46"/>
        <end position="69"/>
    </location>
</feature>
<name>A0A0P1AT54_PLAHL</name>
<keyword evidence="2" id="KW-0732">Signal</keyword>
<dbReference type="EMBL" id="CCYD01001336">
    <property type="protein sequence ID" value="CEG44786.1"/>
    <property type="molecule type" value="Genomic_DNA"/>
</dbReference>
<protein>
    <recommendedName>
        <fullName evidence="5">RxLR-like protein</fullName>
    </recommendedName>
</protein>
<feature type="chain" id="PRO_5006058903" description="RxLR-like protein" evidence="2">
    <location>
        <begin position="27"/>
        <end position="69"/>
    </location>
</feature>
<feature type="signal peptide" evidence="2">
    <location>
        <begin position="1"/>
        <end position="26"/>
    </location>
</feature>
<dbReference type="Proteomes" id="UP000054928">
    <property type="component" value="Unassembled WGS sequence"/>
</dbReference>
<sequence length="69" mass="7441">MKLLTNDLGLALLNVILICKLKDSVANANSSGHHTKENHICQVSQLSNKSIPSPRPENPSFSAGKSDEE</sequence>
<dbReference type="AlphaFoldDB" id="A0A0P1AT54"/>
<evidence type="ECO:0000256" key="2">
    <source>
        <dbReference type="SAM" id="SignalP"/>
    </source>
</evidence>
<evidence type="ECO:0000256" key="1">
    <source>
        <dbReference type="SAM" id="MobiDB-lite"/>
    </source>
</evidence>
<dbReference type="GeneID" id="36396178"/>
<accession>A0A0P1AT54</accession>